<protein>
    <submittedName>
        <fullName evidence="8">Uncharacterized membrane protein YckC, RDD family</fullName>
    </submittedName>
</protein>
<dbReference type="EMBL" id="FPKW01000003">
    <property type="protein sequence ID" value="SFZ92466.1"/>
    <property type="molecule type" value="Genomic_DNA"/>
</dbReference>
<evidence type="ECO:0000313" key="9">
    <source>
        <dbReference type="Proteomes" id="UP000182034"/>
    </source>
</evidence>
<keyword evidence="9" id="KW-1185">Reference proteome</keyword>
<feature type="transmembrane region" description="Helical" evidence="6">
    <location>
        <begin position="14"/>
        <end position="36"/>
    </location>
</feature>
<dbReference type="InterPro" id="IPR051791">
    <property type="entry name" value="Pra-immunoreactive"/>
</dbReference>
<keyword evidence="4 6" id="KW-1133">Transmembrane helix</keyword>
<dbReference type="InterPro" id="IPR010432">
    <property type="entry name" value="RDD"/>
</dbReference>
<dbReference type="STRING" id="1612149.SAMN05216324_103278"/>
<feature type="domain" description="RDD" evidence="7">
    <location>
        <begin position="8"/>
        <end position="153"/>
    </location>
</feature>
<dbReference type="AlphaFoldDB" id="A0A1K2IJL6"/>
<dbReference type="RefSeq" id="WP_072408239.1">
    <property type="nucleotide sequence ID" value="NZ_FPKW01000003.1"/>
</dbReference>
<dbReference type="Proteomes" id="UP000182034">
    <property type="component" value="Unassembled WGS sequence"/>
</dbReference>
<dbReference type="Pfam" id="PF06271">
    <property type="entry name" value="RDD"/>
    <property type="match status" value="1"/>
</dbReference>
<name>A0A1K2IJL6_9FLAO</name>
<feature type="transmembrane region" description="Helical" evidence="6">
    <location>
        <begin position="117"/>
        <end position="141"/>
    </location>
</feature>
<evidence type="ECO:0000259" key="7">
    <source>
        <dbReference type="Pfam" id="PF06271"/>
    </source>
</evidence>
<evidence type="ECO:0000256" key="4">
    <source>
        <dbReference type="ARBA" id="ARBA00022989"/>
    </source>
</evidence>
<gene>
    <name evidence="8" type="ORF">SAMN05216324_103278</name>
</gene>
<dbReference type="OrthoDB" id="1143858at2"/>
<proteinExistence type="predicted"/>
<keyword evidence="3 6" id="KW-0812">Transmembrane</keyword>
<feature type="transmembrane region" description="Helical" evidence="6">
    <location>
        <begin position="48"/>
        <end position="65"/>
    </location>
</feature>
<evidence type="ECO:0000256" key="3">
    <source>
        <dbReference type="ARBA" id="ARBA00022692"/>
    </source>
</evidence>
<comment type="subcellular location">
    <subcellularLocation>
        <location evidence="1">Cell membrane</location>
        <topology evidence="1">Multi-pass membrane protein</topology>
    </subcellularLocation>
</comment>
<accession>A0A1K2IJL6</accession>
<keyword evidence="2" id="KW-1003">Cell membrane</keyword>
<evidence type="ECO:0000313" key="8">
    <source>
        <dbReference type="EMBL" id="SFZ92466.1"/>
    </source>
</evidence>
<organism evidence="8 9">
    <name type="scientific">Chryseobacterium limigenitum</name>
    <dbReference type="NCBI Taxonomy" id="1612149"/>
    <lineage>
        <taxon>Bacteria</taxon>
        <taxon>Pseudomonadati</taxon>
        <taxon>Bacteroidota</taxon>
        <taxon>Flavobacteriia</taxon>
        <taxon>Flavobacteriales</taxon>
        <taxon>Weeksellaceae</taxon>
        <taxon>Chryseobacterium group</taxon>
        <taxon>Chryseobacterium</taxon>
    </lineage>
</organism>
<feature type="transmembrane region" description="Helical" evidence="6">
    <location>
        <begin position="176"/>
        <end position="196"/>
    </location>
</feature>
<evidence type="ECO:0000256" key="2">
    <source>
        <dbReference type="ARBA" id="ARBA00022475"/>
    </source>
</evidence>
<evidence type="ECO:0000256" key="6">
    <source>
        <dbReference type="SAM" id="Phobius"/>
    </source>
</evidence>
<reference evidence="9" key="1">
    <citation type="submission" date="2016-10" db="EMBL/GenBank/DDBJ databases">
        <authorList>
            <person name="Varghese N."/>
            <person name="Submissions S."/>
        </authorList>
    </citation>
    <scope>NUCLEOTIDE SEQUENCE [LARGE SCALE GENOMIC DNA]</scope>
    <source>
        <strain evidence="9">SUR2</strain>
    </source>
</reference>
<dbReference type="GO" id="GO:0005886">
    <property type="term" value="C:plasma membrane"/>
    <property type="evidence" value="ECO:0007669"/>
    <property type="project" value="UniProtKB-SubCell"/>
</dbReference>
<sequence length="322" mass="36675">MENNLFLSKFWSRIWALLIDSLILGVFGYILGLIFNNFFISLGENAKLIGWFISLAYFSILNSNLHNGQTFGKKMMSIQVSDISGNPVSLKTSFIRALVYTTPFFLNGFKIPGSHTFSIISIIQGIIIFTVGLGIIVFYIFNKETRQSLHDIVVKTYVVQEYRNNEVSFMPTIKKLSFYITGGIFLIVMATSIYSLNSNTQLQKLVPVYEEISNQDHISNASITMNYNLLDNSENKRLTYTIFSKVNKNLKSEDNLENNTNNPELRKAVETFINSNVYDKEEDILSVVVSSGFNIGIASQNYSVSFSQPIHEWKRIYKITSK</sequence>
<keyword evidence="5 6" id="KW-0472">Membrane</keyword>
<evidence type="ECO:0000256" key="5">
    <source>
        <dbReference type="ARBA" id="ARBA00023136"/>
    </source>
</evidence>
<dbReference type="PANTHER" id="PTHR36115">
    <property type="entry name" value="PROLINE-RICH ANTIGEN HOMOLOG-RELATED"/>
    <property type="match status" value="1"/>
</dbReference>
<evidence type="ECO:0000256" key="1">
    <source>
        <dbReference type="ARBA" id="ARBA00004651"/>
    </source>
</evidence>